<dbReference type="EMBL" id="WJBH02000008">
    <property type="protein sequence ID" value="KAI9555024.1"/>
    <property type="molecule type" value="Genomic_DNA"/>
</dbReference>
<reference evidence="1 2" key="1">
    <citation type="submission" date="2022-05" db="EMBL/GenBank/DDBJ databases">
        <title>A multi-omics perspective on studying reproductive biology in Daphnia sinensis.</title>
        <authorList>
            <person name="Jia J."/>
        </authorList>
    </citation>
    <scope>NUCLEOTIDE SEQUENCE [LARGE SCALE GENOMIC DNA]</scope>
    <source>
        <strain evidence="1 2">WSL</strain>
    </source>
</reference>
<name>A0AAD5KLX8_9CRUS</name>
<proteinExistence type="predicted"/>
<keyword evidence="2" id="KW-1185">Reference proteome</keyword>
<comment type="caution">
    <text evidence="1">The sequence shown here is derived from an EMBL/GenBank/DDBJ whole genome shotgun (WGS) entry which is preliminary data.</text>
</comment>
<accession>A0AAD5KLX8</accession>
<organism evidence="1 2">
    <name type="scientific">Daphnia sinensis</name>
    <dbReference type="NCBI Taxonomy" id="1820382"/>
    <lineage>
        <taxon>Eukaryota</taxon>
        <taxon>Metazoa</taxon>
        <taxon>Ecdysozoa</taxon>
        <taxon>Arthropoda</taxon>
        <taxon>Crustacea</taxon>
        <taxon>Branchiopoda</taxon>
        <taxon>Diplostraca</taxon>
        <taxon>Cladocera</taxon>
        <taxon>Anomopoda</taxon>
        <taxon>Daphniidae</taxon>
        <taxon>Daphnia</taxon>
        <taxon>Daphnia similis group</taxon>
    </lineage>
</organism>
<protein>
    <submittedName>
        <fullName evidence="1">Uncharacterized protein</fullName>
    </submittedName>
</protein>
<dbReference type="Proteomes" id="UP000820818">
    <property type="component" value="Linkage Group LG8"/>
</dbReference>
<evidence type="ECO:0000313" key="1">
    <source>
        <dbReference type="EMBL" id="KAI9555024.1"/>
    </source>
</evidence>
<dbReference type="AlphaFoldDB" id="A0AAD5KLX8"/>
<gene>
    <name evidence="1" type="ORF">GHT06_020318</name>
</gene>
<evidence type="ECO:0000313" key="2">
    <source>
        <dbReference type="Proteomes" id="UP000820818"/>
    </source>
</evidence>
<sequence>MVGSWMYTVKKLHHYIGVMCPKSSANEIWGSQPQKLCIVSQYEIFGGYYPWLFVQIFCNTNYEIFFAHQGNDNPINKMVQEIT</sequence>